<dbReference type="EMBL" id="CP121195">
    <property type="protein sequence ID" value="XBH13246.1"/>
    <property type="molecule type" value="Genomic_DNA"/>
</dbReference>
<gene>
    <name evidence="1" type="ORF">P8936_16395</name>
</gene>
<dbReference type="AlphaFoldDB" id="A0AAU7D8T1"/>
<organism evidence="1">
    <name type="scientific">Edaphobacter paludis</name>
    <dbReference type="NCBI Taxonomy" id="3035702"/>
    <lineage>
        <taxon>Bacteria</taxon>
        <taxon>Pseudomonadati</taxon>
        <taxon>Acidobacteriota</taxon>
        <taxon>Terriglobia</taxon>
        <taxon>Terriglobales</taxon>
        <taxon>Acidobacteriaceae</taxon>
        <taxon>Edaphobacter</taxon>
    </lineage>
</organism>
<reference evidence="1" key="1">
    <citation type="submission" date="2023-03" db="EMBL/GenBank/DDBJ databases">
        <title>Edaphobacter sp.</title>
        <authorList>
            <person name="Huber K.J."/>
            <person name="Papendorf J."/>
            <person name="Pilke C."/>
            <person name="Bunk B."/>
            <person name="Sproeer C."/>
            <person name="Pester M."/>
        </authorList>
    </citation>
    <scope>NUCLEOTIDE SEQUENCE</scope>
    <source>
        <strain evidence="1">DSM 109920</strain>
    </source>
</reference>
<name>A0AAU7D8T1_9BACT</name>
<proteinExistence type="predicted"/>
<accession>A0AAU7D8T1</accession>
<evidence type="ECO:0000313" key="1">
    <source>
        <dbReference type="EMBL" id="XBH13246.1"/>
    </source>
</evidence>
<dbReference type="RefSeq" id="WP_348269728.1">
    <property type="nucleotide sequence ID" value="NZ_CP121195.1"/>
</dbReference>
<sequence length="68" mass="7457">MTNEEKVLAVWPDAREVQLRRGKWLIAHGNDPERPGYSILGPDFASTEAAWQNAAESLPAQPQAGGQE</sequence>
<protein>
    <submittedName>
        <fullName evidence="1">Uncharacterized protein</fullName>
    </submittedName>
</protein>